<evidence type="ECO:0000256" key="4">
    <source>
        <dbReference type="SAM" id="Phobius"/>
    </source>
</evidence>
<feature type="region of interest" description="Disordered" evidence="3">
    <location>
        <begin position="390"/>
        <end position="442"/>
    </location>
</feature>
<name>A0AA91Q3G0_CLALS</name>
<feature type="compositionally biased region" description="Basic and acidic residues" evidence="3">
    <location>
        <begin position="430"/>
        <end position="442"/>
    </location>
</feature>
<accession>A0AA91Q3G0</accession>
<protein>
    <submittedName>
        <fullName evidence="6">Hydrolase</fullName>
    </submittedName>
</protein>
<proteinExistence type="inferred from homology"/>
<feature type="compositionally biased region" description="Acidic residues" evidence="3">
    <location>
        <begin position="392"/>
        <end position="418"/>
    </location>
</feature>
<evidence type="ECO:0000313" key="6">
    <source>
        <dbReference type="EMBL" id="OVF10092.1"/>
    </source>
</evidence>
<dbReference type="GO" id="GO:0005811">
    <property type="term" value="C:lipid droplet"/>
    <property type="evidence" value="ECO:0007669"/>
    <property type="project" value="TreeGrafter"/>
</dbReference>
<feature type="compositionally biased region" description="Low complexity" evidence="3">
    <location>
        <begin position="419"/>
        <end position="429"/>
    </location>
</feature>
<dbReference type="KEGG" id="clus:A9F13_03g02343"/>
<dbReference type="InterPro" id="IPR029058">
    <property type="entry name" value="AB_hydrolase_fold"/>
</dbReference>
<comment type="caution">
    <text evidence="6">The sequence shown here is derived from an EMBL/GenBank/DDBJ whole genome shotgun (WGS) entry which is preliminary data.</text>
</comment>
<evidence type="ECO:0000256" key="1">
    <source>
        <dbReference type="ARBA" id="ARBA00007920"/>
    </source>
</evidence>
<keyword evidence="4" id="KW-0812">Transmembrane</keyword>
<dbReference type="AlphaFoldDB" id="A0AA91Q3G0"/>
<dbReference type="InterPro" id="IPR007751">
    <property type="entry name" value="DUF676_lipase-like"/>
</dbReference>
<dbReference type="GO" id="GO:0004622">
    <property type="term" value="F:phosphatidylcholine lysophospholipase activity"/>
    <property type="evidence" value="ECO:0007669"/>
    <property type="project" value="TreeGrafter"/>
</dbReference>
<keyword evidence="2" id="KW-0442">Lipid degradation</keyword>
<dbReference type="PANTHER" id="PTHR12482:SF24">
    <property type="entry name" value="LIPID DROPLET PHOSPHOLIPASE 1"/>
    <property type="match status" value="1"/>
</dbReference>
<gene>
    <name evidence="6" type="ORF">A9F13_03g02343</name>
</gene>
<evidence type="ECO:0000256" key="3">
    <source>
        <dbReference type="SAM" id="MobiDB-lite"/>
    </source>
</evidence>
<evidence type="ECO:0000259" key="5">
    <source>
        <dbReference type="Pfam" id="PF05057"/>
    </source>
</evidence>
<organism evidence="6 7">
    <name type="scientific">Clavispora lusitaniae</name>
    <name type="common">Candida lusitaniae</name>
    <dbReference type="NCBI Taxonomy" id="36911"/>
    <lineage>
        <taxon>Eukaryota</taxon>
        <taxon>Fungi</taxon>
        <taxon>Dikarya</taxon>
        <taxon>Ascomycota</taxon>
        <taxon>Saccharomycotina</taxon>
        <taxon>Pichiomycetes</taxon>
        <taxon>Metschnikowiaceae</taxon>
        <taxon>Clavispora</taxon>
    </lineage>
</organism>
<reference evidence="6 7" key="1">
    <citation type="submission" date="2017-04" db="EMBL/GenBank/DDBJ databases">
        <title>Draft genome of the yeast Clavispora lusitaniae type strain CBS 6936.</title>
        <authorList>
            <person name="Durrens P."/>
            <person name="Klopp C."/>
            <person name="Biteau N."/>
            <person name="Fitton-Ouhabi V."/>
            <person name="Dementhon K."/>
            <person name="Accoceberry I."/>
            <person name="Sherman D.J."/>
            <person name="Noel T."/>
        </authorList>
    </citation>
    <scope>NUCLEOTIDE SEQUENCE [LARGE SCALE GENOMIC DNA]</scope>
    <source>
        <strain evidence="6 7">CBS 6936</strain>
    </source>
</reference>
<dbReference type="Proteomes" id="UP000195602">
    <property type="component" value="Unassembled WGS sequence"/>
</dbReference>
<comment type="similarity">
    <text evidence="1">Belongs to the putative lipase ROG1 family.</text>
</comment>
<sequence length="556" mass="63085">MENKHEAEENVHLFVLIHGLWGSPNHLQTVEKAVVNSLAEVSEERIVTLKPSSFRFWKTYDGIPRCASKVIADLFYEIETLKKNHKSKVSKISIVGYSLGGLISRYMIGVLYELGFFDEVQPVFFTTFATPHIGVRFFKKGLFDKTANIVGRYLFGSTGLELFLGDSAHLLEEMATPGSRYFEGLKMFEMRLLLANIKNDRSVAFFTSYITEYSPFDQMDSININYLKDLPSSKVGSATVWPKFVDLRQSHRITDAKSRSGNKQEATSFIRSNKLVRWTLLLSATVVLLPVYIPLIISLSLYVSGYSMVKIRCLSPLDLSGHWEAVKEAVFHGGTIDSKHAEQGESRRQERLHLARHESFKGDTSNLTENVMENMLLAEDKLANDQTKLVEENEEDENEEGNNTENVDDRDSEDEDNNDSANDTDTATSKQEESPLLSDKDGQRKSVFSSLFKKKPLVISTAENDKAIEEHLAQLKSYVPEEYPLFSEDVKLPVLDTQKRMIDNLNSLDWVKIAVYHDSFNAHDGIVARRGAKTNPKGTCTIYLWASILRQHLKDR</sequence>
<evidence type="ECO:0000256" key="2">
    <source>
        <dbReference type="ARBA" id="ARBA00022963"/>
    </source>
</evidence>
<keyword evidence="2" id="KW-0443">Lipid metabolism</keyword>
<dbReference type="Pfam" id="PF05057">
    <property type="entry name" value="DUF676"/>
    <property type="match status" value="1"/>
</dbReference>
<evidence type="ECO:0000313" key="7">
    <source>
        <dbReference type="Proteomes" id="UP000195602"/>
    </source>
</evidence>
<feature type="domain" description="DUF676" evidence="5">
    <location>
        <begin position="8"/>
        <end position="207"/>
    </location>
</feature>
<keyword evidence="4" id="KW-1133">Transmembrane helix</keyword>
<dbReference type="SUPFAM" id="SSF53474">
    <property type="entry name" value="alpha/beta-Hydrolases"/>
    <property type="match status" value="1"/>
</dbReference>
<keyword evidence="4" id="KW-0472">Membrane</keyword>
<dbReference type="GO" id="GO:0047372">
    <property type="term" value="F:monoacylglycerol lipase activity"/>
    <property type="evidence" value="ECO:0007669"/>
    <property type="project" value="TreeGrafter"/>
</dbReference>
<keyword evidence="6" id="KW-0378">Hydrolase</keyword>
<dbReference type="InterPro" id="IPR044294">
    <property type="entry name" value="Lipase-like"/>
</dbReference>
<feature type="transmembrane region" description="Helical" evidence="4">
    <location>
        <begin position="278"/>
        <end position="302"/>
    </location>
</feature>
<dbReference type="Gene3D" id="3.40.50.1820">
    <property type="entry name" value="alpha/beta hydrolase"/>
    <property type="match status" value="1"/>
</dbReference>
<dbReference type="PANTHER" id="PTHR12482">
    <property type="entry name" value="LIPASE ROG1-RELATED-RELATED"/>
    <property type="match status" value="1"/>
</dbReference>
<dbReference type="EMBL" id="LYUB02000003">
    <property type="protein sequence ID" value="OVF10092.1"/>
    <property type="molecule type" value="Genomic_DNA"/>
</dbReference>
<dbReference type="GO" id="GO:0016042">
    <property type="term" value="P:lipid catabolic process"/>
    <property type="evidence" value="ECO:0007669"/>
    <property type="project" value="UniProtKB-KW"/>
</dbReference>